<sequence length="363" mass="40270">MAQSKMMLFTGWLFSCIRAIKREERKKTGERRRETAIDHTLPSINPTTTPNDAHISPQSTYGYARHLGTVERTNYVLPRIRIPDEMRSDDLTLSPISFHIPRINSGEGTSPYSVNYLPRPVVNFPPIPPSVNDVEDYYGRHVNLPEGAIVVGDQLVPTVTKNIEERALNDNTALSFQTILFTLLRYPALICVFFAASSLWGRGMNVEKVANEYSTSMASLCSGAAILLLSLLILSDHRNHYWRATILLKGMVLQAWSRHVLCMLGVGGAVVTIVFAAMSIGPLQGEKTSSCPTTDCLTPPERIVQVAVMIGASVLILMMALFALVMGCLGVYQMKGLLEEEKKQSTTQPQPSIVPNDDHFHHF</sequence>
<dbReference type="AlphaFoldDB" id="A0A2A6BDY6"/>
<gene>
    <name evidence="1" type="primary">WBGene00277628</name>
</gene>
<accession>A0A8R1YV78</accession>
<evidence type="ECO:0000313" key="1">
    <source>
        <dbReference type="EnsemblMetazoa" id="PPA39259.1"/>
    </source>
</evidence>
<organism evidence="1 2">
    <name type="scientific">Pristionchus pacificus</name>
    <name type="common">Parasitic nematode worm</name>
    <dbReference type="NCBI Taxonomy" id="54126"/>
    <lineage>
        <taxon>Eukaryota</taxon>
        <taxon>Metazoa</taxon>
        <taxon>Ecdysozoa</taxon>
        <taxon>Nematoda</taxon>
        <taxon>Chromadorea</taxon>
        <taxon>Rhabditida</taxon>
        <taxon>Rhabditina</taxon>
        <taxon>Diplogasteromorpha</taxon>
        <taxon>Diplogasteroidea</taxon>
        <taxon>Neodiplogasteridae</taxon>
        <taxon>Pristionchus</taxon>
    </lineage>
</organism>
<keyword evidence="2" id="KW-1185">Reference proteome</keyword>
<dbReference type="OrthoDB" id="5799294at2759"/>
<dbReference type="PROSITE" id="PS51257">
    <property type="entry name" value="PROKAR_LIPOPROTEIN"/>
    <property type="match status" value="1"/>
</dbReference>
<evidence type="ECO:0000313" key="2">
    <source>
        <dbReference type="Proteomes" id="UP000005239"/>
    </source>
</evidence>
<accession>A0A2A6BDY6</accession>
<reference evidence="1" key="2">
    <citation type="submission" date="2022-06" db="UniProtKB">
        <authorList>
            <consortium name="EnsemblMetazoa"/>
        </authorList>
    </citation>
    <scope>IDENTIFICATION</scope>
    <source>
        <strain evidence="1">PS312</strain>
    </source>
</reference>
<dbReference type="Proteomes" id="UP000005239">
    <property type="component" value="Unassembled WGS sequence"/>
</dbReference>
<protein>
    <submittedName>
        <fullName evidence="1">Uncharacterized protein</fullName>
    </submittedName>
</protein>
<proteinExistence type="predicted"/>
<name>A0A2A6BDY6_PRIPA</name>
<dbReference type="EnsemblMetazoa" id="PPA39259.1">
    <property type="protein sequence ID" value="PPA39259.1"/>
    <property type="gene ID" value="WBGene00277628"/>
</dbReference>
<reference evidence="2" key="1">
    <citation type="journal article" date="2008" name="Nat. Genet.">
        <title>The Pristionchus pacificus genome provides a unique perspective on nematode lifestyle and parasitism.</title>
        <authorList>
            <person name="Dieterich C."/>
            <person name="Clifton S.W."/>
            <person name="Schuster L.N."/>
            <person name="Chinwalla A."/>
            <person name="Delehaunty K."/>
            <person name="Dinkelacker I."/>
            <person name="Fulton L."/>
            <person name="Fulton R."/>
            <person name="Godfrey J."/>
            <person name="Minx P."/>
            <person name="Mitreva M."/>
            <person name="Roeseler W."/>
            <person name="Tian H."/>
            <person name="Witte H."/>
            <person name="Yang S.P."/>
            <person name="Wilson R.K."/>
            <person name="Sommer R.J."/>
        </authorList>
    </citation>
    <scope>NUCLEOTIDE SEQUENCE [LARGE SCALE GENOMIC DNA]</scope>
    <source>
        <strain evidence="2">PS312</strain>
    </source>
</reference>